<dbReference type="PANTHER" id="PTHR47371:SF3">
    <property type="entry name" value="PHOSPHOGLYCEROL TRANSFERASE I"/>
    <property type="match status" value="1"/>
</dbReference>
<sequence length="697" mass="80828">MPLVNTELIAIRKNLFNKIFYLIAANIVISLLFLSVYKLFIYHFNIDTLIHNEYSNLSKFGFNIIILLLIFGLSVKWQLRTFQYLKTKPWVLFFFKVTFMLLVSLAASLIVNYYFQYFQHLMDPISTNTWIIENTRIYFAGALYLFFLFLFMYALIGSVFVSSFLTSFFLIMIGFVHYNKLLIRVEPLYPFDYKQISQLKDVIPMISAYVSLPKMILAIISFLLIMALMIFLPNITISLGLRGGILVVSLTMLYAYSFFPKTFMNSFMKKNHVTIVKWNQIENYQVNGFLFGFISNLQDEGFQKPKGYSKKKVRETAKKYISNSDKNSIHTNQLPNIIYLMSESFWDPTKINVAFSSDPIPHLRQFMNKYSSGYVLSPVFGGATANVEFEALTGFTTSFLNAGVIPYQDIMDKKKFVPSVVSDLERKGYSSLAIHPFNKVFYKRNVVYDTLGFDKFLDQETMKNNDKTKGGVITDQSLMFEILDNIKKQAKPLFIHAVSMQNHMPYNPGAYEENQIKVHGLTPESTSILEVYTEGIRKSDEALQLLLEEIQQLHEPTIVLFWGDHLPILGANMSVYKEAGYDDGNPDINEYRYFETPLLIYSNFETEQKTYECISPFYLAQILYETCGLQKPSFYNLLAELREQMGIQALKGSMIMGSNRESIKNPTKKQKQLLEDYRLLQYDLLIGRQYSLDLLYR</sequence>
<feature type="transmembrane region" description="Helical" evidence="7">
    <location>
        <begin position="91"/>
        <end position="115"/>
    </location>
</feature>
<feature type="transmembrane region" description="Helical" evidence="7">
    <location>
        <begin position="135"/>
        <end position="152"/>
    </location>
</feature>
<feature type="transmembrane region" description="Helical" evidence="7">
    <location>
        <begin position="215"/>
        <end position="232"/>
    </location>
</feature>
<dbReference type="InterPro" id="IPR050448">
    <property type="entry name" value="OpgB/LTA_synthase_biosynth"/>
</dbReference>
<dbReference type="Gene3D" id="3.40.720.10">
    <property type="entry name" value="Alkaline Phosphatase, subunit A"/>
    <property type="match status" value="1"/>
</dbReference>
<keyword evidence="5 7" id="KW-1133">Transmembrane helix</keyword>
<comment type="caution">
    <text evidence="9">The sequence shown here is derived from an EMBL/GenBank/DDBJ whole genome shotgun (WGS) entry which is preliminary data.</text>
</comment>
<proteinExistence type="predicted"/>
<feature type="transmembrane region" description="Helical" evidence="7">
    <location>
        <begin position="159"/>
        <end position="178"/>
    </location>
</feature>
<evidence type="ECO:0000256" key="5">
    <source>
        <dbReference type="ARBA" id="ARBA00022989"/>
    </source>
</evidence>
<keyword evidence="10" id="KW-1185">Reference proteome</keyword>
<evidence type="ECO:0000256" key="6">
    <source>
        <dbReference type="ARBA" id="ARBA00023136"/>
    </source>
</evidence>
<evidence type="ECO:0000256" key="7">
    <source>
        <dbReference type="SAM" id="Phobius"/>
    </source>
</evidence>
<evidence type="ECO:0000313" key="9">
    <source>
        <dbReference type="EMBL" id="MDG5754357.1"/>
    </source>
</evidence>
<keyword evidence="4 7" id="KW-0812">Transmembrane</keyword>
<organism evidence="9 10">
    <name type="scientific">Ectobacillus antri</name>
    <dbReference type="NCBI Taxonomy" id="2486280"/>
    <lineage>
        <taxon>Bacteria</taxon>
        <taxon>Bacillati</taxon>
        <taxon>Bacillota</taxon>
        <taxon>Bacilli</taxon>
        <taxon>Bacillales</taxon>
        <taxon>Bacillaceae</taxon>
        <taxon>Ectobacillus</taxon>
    </lineage>
</organism>
<feature type="transmembrane region" description="Helical" evidence="7">
    <location>
        <begin position="60"/>
        <end position="79"/>
    </location>
</feature>
<evidence type="ECO:0000256" key="1">
    <source>
        <dbReference type="ARBA" id="ARBA00004651"/>
    </source>
</evidence>
<dbReference type="PANTHER" id="PTHR47371">
    <property type="entry name" value="LIPOTEICHOIC ACID SYNTHASE"/>
    <property type="match status" value="1"/>
</dbReference>
<dbReference type="Pfam" id="PF00884">
    <property type="entry name" value="Sulfatase"/>
    <property type="match status" value="1"/>
</dbReference>
<keyword evidence="6 7" id="KW-0472">Membrane</keyword>
<accession>A0ABT6H5V9</accession>
<keyword evidence="3" id="KW-1003">Cell membrane</keyword>
<evidence type="ECO:0000259" key="8">
    <source>
        <dbReference type="Pfam" id="PF00884"/>
    </source>
</evidence>
<feature type="transmembrane region" description="Helical" evidence="7">
    <location>
        <begin position="20"/>
        <end position="40"/>
    </location>
</feature>
<dbReference type="CDD" id="cd16015">
    <property type="entry name" value="LTA_synthase"/>
    <property type="match status" value="1"/>
</dbReference>
<dbReference type="Proteomes" id="UP001218246">
    <property type="component" value="Unassembled WGS sequence"/>
</dbReference>
<dbReference type="InterPro" id="IPR017850">
    <property type="entry name" value="Alkaline_phosphatase_core_sf"/>
</dbReference>
<gene>
    <name evidence="9" type="ORF">P6P90_10285</name>
</gene>
<feature type="transmembrane region" description="Helical" evidence="7">
    <location>
        <begin position="239"/>
        <end position="259"/>
    </location>
</feature>
<comment type="subcellular location">
    <subcellularLocation>
        <location evidence="1">Cell membrane</location>
        <topology evidence="1">Multi-pass membrane protein</topology>
    </subcellularLocation>
</comment>
<name>A0ABT6H5V9_9BACI</name>
<evidence type="ECO:0000313" key="10">
    <source>
        <dbReference type="Proteomes" id="UP001218246"/>
    </source>
</evidence>
<comment type="pathway">
    <text evidence="2">Cell wall biogenesis; lipoteichoic acid biosynthesis.</text>
</comment>
<dbReference type="RefSeq" id="WP_278018248.1">
    <property type="nucleotide sequence ID" value="NZ_JARRRY010000007.1"/>
</dbReference>
<protein>
    <submittedName>
        <fullName evidence="9">LTA synthase family protein</fullName>
    </submittedName>
</protein>
<dbReference type="SUPFAM" id="SSF53649">
    <property type="entry name" value="Alkaline phosphatase-like"/>
    <property type="match status" value="1"/>
</dbReference>
<dbReference type="InterPro" id="IPR000917">
    <property type="entry name" value="Sulfatase_N"/>
</dbReference>
<evidence type="ECO:0000256" key="3">
    <source>
        <dbReference type="ARBA" id="ARBA00022475"/>
    </source>
</evidence>
<dbReference type="EMBL" id="JARULN010000008">
    <property type="protein sequence ID" value="MDG5754357.1"/>
    <property type="molecule type" value="Genomic_DNA"/>
</dbReference>
<evidence type="ECO:0000256" key="2">
    <source>
        <dbReference type="ARBA" id="ARBA00004936"/>
    </source>
</evidence>
<evidence type="ECO:0000256" key="4">
    <source>
        <dbReference type="ARBA" id="ARBA00022692"/>
    </source>
</evidence>
<feature type="domain" description="Sulfatase N-terminal" evidence="8">
    <location>
        <begin position="335"/>
        <end position="622"/>
    </location>
</feature>
<reference evidence="9 10" key="1">
    <citation type="submission" date="2023-04" db="EMBL/GenBank/DDBJ databases">
        <title>Ectobacillus antri isolated from activated sludge.</title>
        <authorList>
            <person name="Yan P."/>
            <person name="Liu X."/>
        </authorList>
    </citation>
    <scope>NUCLEOTIDE SEQUENCE [LARGE SCALE GENOMIC DNA]</scope>
    <source>
        <strain evidence="9 10">C18H</strain>
    </source>
</reference>